<dbReference type="InterPro" id="IPR021352">
    <property type="entry name" value="DUF2971"/>
</dbReference>
<evidence type="ECO:0000313" key="1">
    <source>
        <dbReference type="EMBL" id="MFC7151937.1"/>
    </source>
</evidence>
<dbReference type="Proteomes" id="UP001596378">
    <property type="component" value="Unassembled WGS sequence"/>
</dbReference>
<dbReference type="Pfam" id="PF11185">
    <property type="entry name" value="DUF2971"/>
    <property type="match status" value="1"/>
</dbReference>
<sequence>MVVDKKKAFEYLQFYADRIHPLIPDIDTFFNGSYFHYTSINSLEQIINNNSLRFTRSDFLNDRNEIIHSINLLKQVYNNHNWNHLYARKFKVILRLINSFIKNSFILSLSINKDSLALWGIYSNFTGYNIQMNLKRLFHEHIWEESVLIKTNRKINRERYIQRKDNTYFLFAGNVEYDFKQQKDFLHKILLAIDDLHEYEEESTFEQHFLNLLWCLGNNILMFKDPTYHQEEEYRIILSVKGSTSNTIQFRTNNGVFIPFLELGFKGNLPIESVNIGPKNNMDVAIKGIKSFLNNKGYKNIMISHSNIPLRY</sequence>
<evidence type="ECO:0000313" key="2">
    <source>
        <dbReference type="Proteomes" id="UP001596378"/>
    </source>
</evidence>
<protein>
    <submittedName>
        <fullName evidence="1">DUF2971 domain-containing protein</fullName>
    </submittedName>
</protein>
<keyword evidence="2" id="KW-1185">Reference proteome</keyword>
<organism evidence="1 2">
    <name type="scientific">Cohnella cellulosilytica</name>
    <dbReference type="NCBI Taxonomy" id="986710"/>
    <lineage>
        <taxon>Bacteria</taxon>
        <taxon>Bacillati</taxon>
        <taxon>Bacillota</taxon>
        <taxon>Bacilli</taxon>
        <taxon>Bacillales</taxon>
        <taxon>Paenibacillaceae</taxon>
        <taxon>Cohnella</taxon>
    </lineage>
</organism>
<gene>
    <name evidence="1" type="ORF">ACFQMJ_25655</name>
</gene>
<comment type="caution">
    <text evidence="1">The sequence shown here is derived from an EMBL/GenBank/DDBJ whole genome shotgun (WGS) entry which is preliminary data.</text>
</comment>
<accession>A0ABW2FHZ1</accession>
<dbReference type="EMBL" id="JBHTAI010000019">
    <property type="protein sequence ID" value="MFC7151937.1"/>
    <property type="molecule type" value="Genomic_DNA"/>
</dbReference>
<name>A0ABW2FHZ1_9BACL</name>
<dbReference type="RefSeq" id="WP_378046546.1">
    <property type="nucleotide sequence ID" value="NZ_JBHMDN010000011.1"/>
</dbReference>
<reference evidence="2" key="1">
    <citation type="journal article" date="2019" name="Int. J. Syst. Evol. Microbiol.">
        <title>The Global Catalogue of Microorganisms (GCM) 10K type strain sequencing project: providing services to taxonomists for standard genome sequencing and annotation.</title>
        <authorList>
            <consortium name="The Broad Institute Genomics Platform"/>
            <consortium name="The Broad Institute Genome Sequencing Center for Infectious Disease"/>
            <person name="Wu L."/>
            <person name="Ma J."/>
        </authorList>
    </citation>
    <scope>NUCLEOTIDE SEQUENCE [LARGE SCALE GENOMIC DNA]</scope>
    <source>
        <strain evidence="2">KCTC 12907</strain>
    </source>
</reference>
<proteinExistence type="predicted"/>